<dbReference type="Proteomes" id="UP000008136">
    <property type="component" value="Chromosome"/>
</dbReference>
<gene>
    <name evidence="2" type="ordered locus">Arcve_1178</name>
</gene>
<evidence type="ECO:0000313" key="3">
    <source>
        <dbReference type="Proteomes" id="UP000008136"/>
    </source>
</evidence>
<evidence type="ECO:0000256" key="1">
    <source>
        <dbReference type="SAM" id="Phobius"/>
    </source>
</evidence>
<keyword evidence="1" id="KW-1133">Transmembrane helix</keyword>
<name>F2KMI9_ARCVS</name>
<evidence type="ECO:0008006" key="4">
    <source>
        <dbReference type="Google" id="ProtNLM"/>
    </source>
</evidence>
<organism evidence="2 3">
    <name type="scientific">Archaeoglobus veneficus (strain DSM 11195 / SNP6)</name>
    <dbReference type="NCBI Taxonomy" id="693661"/>
    <lineage>
        <taxon>Archaea</taxon>
        <taxon>Methanobacteriati</taxon>
        <taxon>Methanobacteriota</taxon>
        <taxon>Archaeoglobi</taxon>
        <taxon>Archaeoglobales</taxon>
        <taxon>Archaeoglobaceae</taxon>
        <taxon>Archaeoglobus</taxon>
    </lineage>
</organism>
<keyword evidence="3" id="KW-1185">Reference proteome</keyword>
<dbReference type="EMBL" id="CP002588">
    <property type="protein sequence ID" value="AEA47186.1"/>
    <property type="molecule type" value="Genomic_DNA"/>
</dbReference>
<dbReference type="KEGG" id="ave:Arcve_1178"/>
<dbReference type="AlphaFoldDB" id="F2KMI9"/>
<sequence length="54" mass="6183">MEVEKEVGAKVLEEMEVEPWEPIESKLVKWTVVTGIIAMIILAALVQTFILKHY</sequence>
<evidence type="ECO:0000313" key="2">
    <source>
        <dbReference type="EMBL" id="AEA47186.1"/>
    </source>
</evidence>
<proteinExistence type="predicted"/>
<accession>F2KMI9</accession>
<dbReference type="HOGENOM" id="CLU_3038849_0_0_2"/>
<keyword evidence="1" id="KW-0812">Transmembrane</keyword>
<protein>
    <recommendedName>
        <fullName evidence="4">Preprotein translocase subunit SecE</fullName>
    </recommendedName>
</protein>
<dbReference type="STRING" id="693661.Arcve_1178"/>
<dbReference type="GeneID" id="43002843"/>
<feature type="transmembrane region" description="Helical" evidence="1">
    <location>
        <begin position="30"/>
        <end position="51"/>
    </location>
</feature>
<reference evidence="2 3" key="1">
    <citation type="submission" date="2011-03" db="EMBL/GenBank/DDBJ databases">
        <title>The complete genome of Archaeoglobus veneficus SNP6.</title>
        <authorList>
            <consortium name="US DOE Joint Genome Institute (JGI-PGF)"/>
            <person name="Lucas S."/>
            <person name="Copeland A."/>
            <person name="Lapidus A."/>
            <person name="Bruce D."/>
            <person name="Goodwin L."/>
            <person name="Pitluck S."/>
            <person name="Kyrpides N."/>
            <person name="Mavromatis K."/>
            <person name="Pagani I."/>
            <person name="Ivanova N."/>
            <person name="Mikhailova N."/>
            <person name="Lu M."/>
            <person name="Detter J.C."/>
            <person name="Tapia R."/>
            <person name="Han C."/>
            <person name="Land M."/>
            <person name="Hauser L."/>
            <person name="Markowitz V."/>
            <person name="Cheng J.-F."/>
            <person name="Hugenholtz P."/>
            <person name="Woyke T."/>
            <person name="Wu D."/>
            <person name="Spring S."/>
            <person name="Brambilla E."/>
            <person name="Klenk H.-P."/>
            <person name="Eisen J.A."/>
        </authorList>
    </citation>
    <scope>NUCLEOTIDE SEQUENCE [LARGE SCALE GENOMIC DNA]</scope>
    <source>
        <strain>SNP6</strain>
    </source>
</reference>
<dbReference type="RefSeq" id="WP_013683849.1">
    <property type="nucleotide sequence ID" value="NC_015320.1"/>
</dbReference>
<keyword evidence="1" id="KW-0472">Membrane</keyword>